<keyword evidence="2" id="KW-1185">Reference proteome</keyword>
<accession>A0A4Z2GJ38</accession>
<dbReference type="AlphaFoldDB" id="A0A4Z2GJ38"/>
<reference evidence="1 2" key="1">
    <citation type="submission" date="2019-03" db="EMBL/GenBank/DDBJ databases">
        <title>First draft genome of Liparis tanakae, snailfish: a comprehensive survey of snailfish specific genes.</title>
        <authorList>
            <person name="Kim W."/>
            <person name="Song I."/>
            <person name="Jeong J.-H."/>
            <person name="Kim D."/>
            <person name="Kim S."/>
            <person name="Ryu S."/>
            <person name="Song J.Y."/>
            <person name="Lee S.K."/>
        </authorList>
    </citation>
    <scope>NUCLEOTIDE SEQUENCE [LARGE SCALE GENOMIC DNA]</scope>
    <source>
        <tissue evidence="1">Muscle</tissue>
    </source>
</reference>
<dbReference type="EMBL" id="SRLO01000519">
    <property type="protein sequence ID" value="TNN53300.1"/>
    <property type="molecule type" value="Genomic_DNA"/>
</dbReference>
<name>A0A4Z2GJ38_9TELE</name>
<sequence length="78" mass="9017">MKKQPPTRRLFLESSITSSFWSRIGLDRIAEEEEEEEEEVVFLINFLGFRNKSGVRLPTCKLPKDGRLLAPTSTPRTH</sequence>
<organism evidence="1 2">
    <name type="scientific">Liparis tanakae</name>
    <name type="common">Tanaka's snailfish</name>
    <dbReference type="NCBI Taxonomy" id="230148"/>
    <lineage>
        <taxon>Eukaryota</taxon>
        <taxon>Metazoa</taxon>
        <taxon>Chordata</taxon>
        <taxon>Craniata</taxon>
        <taxon>Vertebrata</taxon>
        <taxon>Euteleostomi</taxon>
        <taxon>Actinopterygii</taxon>
        <taxon>Neopterygii</taxon>
        <taxon>Teleostei</taxon>
        <taxon>Neoteleostei</taxon>
        <taxon>Acanthomorphata</taxon>
        <taxon>Eupercaria</taxon>
        <taxon>Perciformes</taxon>
        <taxon>Cottioidei</taxon>
        <taxon>Cottales</taxon>
        <taxon>Liparidae</taxon>
        <taxon>Liparis</taxon>
    </lineage>
</organism>
<evidence type="ECO:0000313" key="2">
    <source>
        <dbReference type="Proteomes" id="UP000314294"/>
    </source>
</evidence>
<proteinExistence type="predicted"/>
<comment type="caution">
    <text evidence="1">The sequence shown here is derived from an EMBL/GenBank/DDBJ whole genome shotgun (WGS) entry which is preliminary data.</text>
</comment>
<gene>
    <name evidence="1" type="ORF">EYF80_036455</name>
</gene>
<evidence type="ECO:0000313" key="1">
    <source>
        <dbReference type="EMBL" id="TNN53300.1"/>
    </source>
</evidence>
<protein>
    <submittedName>
        <fullName evidence="1">Uncharacterized protein</fullName>
    </submittedName>
</protein>
<dbReference type="Proteomes" id="UP000314294">
    <property type="component" value="Unassembled WGS sequence"/>
</dbReference>